<dbReference type="InterPro" id="IPR019546">
    <property type="entry name" value="TAT_signal_bac_arc"/>
</dbReference>
<dbReference type="InterPro" id="IPR014718">
    <property type="entry name" value="GH-type_carb-bd"/>
</dbReference>
<evidence type="ECO:0000313" key="6">
    <source>
        <dbReference type="Proteomes" id="UP000373149"/>
    </source>
</evidence>
<dbReference type="InterPro" id="IPR029483">
    <property type="entry name" value="GH97_C"/>
</dbReference>
<dbReference type="EMBL" id="VMNX01000082">
    <property type="protein sequence ID" value="MPY51079.1"/>
    <property type="molecule type" value="Genomic_DNA"/>
</dbReference>
<sequence length="662" mass="70810">MSTEGHQEEPIANRVGRPGALSRRGILKSAAVTVGTAAVGLGTTRPSHAADAPVSATATARMGGTSITMSVVEGALTWSATRNGKTVIDTSALGIRLSDDTVLGSDVRVTRHQRRTVHDTWSAVYGRNATVADHYQEQRWTLQDTASGVRFGVRIRAYKSGVALRYVLLDTGTGTGTATISDELTTFVFPDNTTVYSARDEDAYNPVAPDAIPPTGKPTTDNGPLTDLPLTATLAGGFIACVCESSRVNFPRLMLSSVSGQPGTLAAFLMEHTARGTGEAAETTTVTTPFATPWRAVVIGTTHAELVDNAELVLNLAPVNALADTSWIKPGKVFRCELTTAAGLAGVDFAVARGLQYIEYDTGWYGPEWTTPEATTPITAIDLPSVISYAAGKGIGVFLYVNQLALTDTDSLFGLYKSWGVAGIKLGFINDGTQAMTNEITGWAETAAKYQLLIDMHDNVRPFGYERTYPNYLSMEGVRGNEQFPTATHNVTLPFARNIGGPMDYTICYGQSRNKTTNAHQMAMAAVYYQPLNFLFWYDKPSKYANTAGWPGLPWFNAIPTTWDESRTLAGSIGEYVAVARRNGSTWYLGAMTNEAARTLSIPLSFLDDGTAYTATVYADGTPGSSPYQTPVVVRTRTVTPETTLDVAMAGAGGQAIILTPS</sequence>
<keyword evidence="5" id="KW-0378">Hydrolase</keyword>
<keyword evidence="6" id="KW-1185">Reference proteome</keyword>
<feature type="domain" description="Glycosyl-hydrolase 97 catalytic" evidence="2">
    <location>
        <begin position="334"/>
        <end position="478"/>
    </location>
</feature>
<dbReference type="Gene3D" id="3.20.20.70">
    <property type="entry name" value="Aldolase class I"/>
    <property type="match status" value="1"/>
</dbReference>
<organism evidence="5 6">
    <name type="scientific">Streptomyces acidicola</name>
    <dbReference type="NCBI Taxonomy" id="2596892"/>
    <lineage>
        <taxon>Bacteria</taxon>
        <taxon>Bacillati</taxon>
        <taxon>Actinomycetota</taxon>
        <taxon>Actinomycetes</taxon>
        <taxon>Kitasatosporales</taxon>
        <taxon>Streptomycetaceae</taxon>
        <taxon>Streptomyces</taxon>
    </lineage>
</organism>
<dbReference type="RefSeq" id="WP_152865102.1">
    <property type="nucleotide sequence ID" value="NZ_VMNX01000082.1"/>
</dbReference>
<dbReference type="GO" id="GO:0016787">
    <property type="term" value="F:hydrolase activity"/>
    <property type="evidence" value="ECO:0007669"/>
    <property type="project" value="UniProtKB-KW"/>
</dbReference>
<evidence type="ECO:0000259" key="3">
    <source>
        <dbReference type="Pfam" id="PF14508"/>
    </source>
</evidence>
<protein>
    <submittedName>
        <fullName evidence="5">Glycoside hydrolase family 97 protein</fullName>
    </submittedName>
</protein>
<dbReference type="Pfam" id="PF14508">
    <property type="entry name" value="GH97_N"/>
    <property type="match status" value="1"/>
</dbReference>
<dbReference type="InterPro" id="IPR052720">
    <property type="entry name" value="Glycosyl_hydrolase_97"/>
</dbReference>
<dbReference type="PANTHER" id="PTHR35803">
    <property type="entry name" value="GLUCAN 1,4-ALPHA-GLUCOSIDASE SUSB-RELATED"/>
    <property type="match status" value="1"/>
</dbReference>
<dbReference type="SUPFAM" id="SSF49265">
    <property type="entry name" value="Fibronectin type III"/>
    <property type="match status" value="1"/>
</dbReference>
<dbReference type="InterPro" id="IPR019563">
    <property type="entry name" value="GH97_catalytic"/>
</dbReference>
<dbReference type="Pfam" id="PF14509">
    <property type="entry name" value="GH97_C"/>
    <property type="match status" value="1"/>
</dbReference>
<dbReference type="PANTHER" id="PTHR35803:SF3">
    <property type="entry name" value="ALPHA-GLUCOSIDASE"/>
    <property type="match status" value="1"/>
</dbReference>
<proteinExistence type="predicted"/>
<feature type="domain" description="Glycosyl-hydrolase 97 C-terminal oligomerisation" evidence="4">
    <location>
        <begin position="562"/>
        <end position="659"/>
    </location>
</feature>
<dbReference type="AlphaFoldDB" id="A0A5N8WUX1"/>
<dbReference type="InterPro" id="IPR017853">
    <property type="entry name" value="GH"/>
</dbReference>
<dbReference type="NCBIfam" id="TIGR01409">
    <property type="entry name" value="TAT_signal_seq"/>
    <property type="match status" value="1"/>
</dbReference>
<dbReference type="PROSITE" id="PS51318">
    <property type="entry name" value="TAT"/>
    <property type="match status" value="1"/>
</dbReference>
<accession>A0A5N8WUX1</accession>
<dbReference type="Proteomes" id="UP000373149">
    <property type="component" value="Unassembled WGS sequence"/>
</dbReference>
<gene>
    <name evidence="5" type="ORF">FPZ41_21875</name>
</gene>
<dbReference type="GO" id="GO:0030246">
    <property type="term" value="F:carbohydrate binding"/>
    <property type="evidence" value="ECO:0007669"/>
    <property type="project" value="InterPro"/>
</dbReference>
<dbReference type="InterPro" id="IPR006311">
    <property type="entry name" value="TAT_signal"/>
</dbReference>
<evidence type="ECO:0000256" key="1">
    <source>
        <dbReference type="SAM" id="MobiDB-lite"/>
    </source>
</evidence>
<evidence type="ECO:0000259" key="4">
    <source>
        <dbReference type="Pfam" id="PF14509"/>
    </source>
</evidence>
<dbReference type="Gene3D" id="2.70.98.10">
    <property type="match status" value="1"/>
</dbReference>
<feature type="region of interest" description="Disordered" evidence="1">
    <location>
        <begin position="204"/>
        <end position="223"/>
    </location>
</feature>
<dbReference type="InterPro" id="IPR029486">
    <property type="entry name" value="GH97_N"/>
</dbReference>
<dbReference type="InterPro" id="IPR013785">
    <property type="entry name" value="Aldolase_TIM"/>
</dbReference>
<comment type="caution">
    <text evidence="5">The sequence shown here is derived from an EMBL/GenBank/DDBJ whole genome shotgun (WGS) entry which is preliminary data.</text>
</comment>
<dbReference type="InterPro" id="IPR036116">
    <property type="entry name" value="FN3_sf"/>
</dbReference>
<feature type="domain" description="Glycosyl-hydrolase 97 N-terminal" evidence="3">
    <location>
        <begin position="67"/>
        <end position="317"/>
    </location>
</feature>
<dbReference type="SUPFAM" id="SSF51445">
    <property type="entry name" value="(Trans)glycosidases"/>
    <property type="match status" value="1"/>
</dbReference>
<name>A0A5N8WUX1_9ACTN</name>
<evidence type="ECO:0000313" key="5">
    <source>
        <dbReference type="EMBL" id="MPY51079.1"/>
    </source>
</evidence>
<reference evidence="5 6" key="1">
    <citation type="submission" date="2019-09" db="EMBL/GenBank/DDBJ databases">
        <authorList>
            <person name="Duangmal K."/>
            <person name="Teo W.F.A."/>
            <person name="Lipun K."/>
        </authorList>
    </citation>
    <scope>NUCLEOTIDE SEQUENCE [LARGE SCALE GENOMIC DNA]</scope>
    <source>
        <strain evidence="5 6">K1PN6</strain>
    </source>
</reference>
<dbReference type="Pfam" id="PF10566">
    <property type="entry name" value="Glyco_hydro_97"/>
    <property type="match status" value="1"/>
</dbReference>
<evidence type="ECO:0000259" key="2">
    <source>
        <dbReference type="Pfam" id="PF10566"/>
    </source>
</evidence>